<sequence>MPRRKADNRTCSQFLQTSSEPGQVHVATQQNVTRTCSSTPWLTIVQTGFLVSAILCFLGLVFLLKVALTCCSDGDTEVWLGLKLFTLSGVFGVVTCLTFNWCVTPEYISKEESSFVKLDNDWDFYLYVYGSLIALWAGVSGNVSKKRKKDIHEGARQQRIFREETALVTVATSASSALVLPRSLKEVVGWCSNKYRSDNPYRQHRGFASSFFWLLTQVLVFFSFICICLFHSNPGWYCEFDHEDLSCLIVSIDPFDYVKRG</sequence>
<evidence type="ECO:0000313" key="2">
    <source>
        <dbReference type="EMBL" id="GFN83145.1"/>
    </source>
</evidence>
<feature type="transmembrane region" description="Helical" evidence="1">
    <location>
        <begin position="211"/>
        <end position="230"/>
    </location>
</feature>
<keyword evidence="1" id="KW-0812">Transmembrane</keyword>
<evidence type="ECO:0000256" key="1">
    <source>
        <dbReference type="SAM" id="Phobius"/>
    </source>
</evidence>
<proteinExistence type="predicted"/>
<dbReference type="Gene3D" id="1.20.140.150">
    <property type="match status" value="1"/>
</dbReference>
<reference evidence="2 3" key="1">
    <citation type="journal article" date="2021" name="Elife">
        <title>Chloroplast acquisition without the gene transfer in kleptoplastic sea slugs, Plakobranchus ocellatus.</title>
        <authorList>
            <person name="Maeda T."/>
            <person name="Takahashi S."/>
            <person name="Yoshida T."/>
            <person name="Shimamura S."/>
            <person name="Takaki Y."/>
            <person name="Nagai Y."/>
            <person name="Toyoda A."/>
            <person name="Suzuki Y."/>
            <person name="Arimoto A."/>
            <person name="Ishii H."/>
            <person name="Satoh N."/>
            <person name="Nishiyama T."/>
            <person name="Hasebe M."/>
            <person name="Maruyama T."/>
            <person name="Minagawa J."/>
            <person name="Obokata J."/>
            <person name="Shigenobu S."/>
        </authorList>
    </citation>
    <scope>NUCLEOTIDE SEQUENCE [LARGE SCALE GENOMIC DNA]</scope>
</reference>
<evidence type="ECO:0000313" key="3">
    <source>
        <dbReference type="Proteomes" id="UP000735302"/>
    </source>
</evidence>
<dbReference type="EMBL" id="BLXT01001108">
    <property type="protein sequence ID" value="GFN83145.1"/>
    <property type="molecule type" value="Genomic_DNA"/>
</dbReference>
<feature type="transmembrane region" description="Helical" evidence="1">
    <location>
        <begin position="49"/>
        <end position="68"/>
    </location>
</feature>
<name>A0AAV3YIS8_9GAST</name>
<accession>A0AAV3YIS8</accession>
<keyword evidence="1" id="KW-0472">Membrane</keyword>
<feature type="transmembrane region" description="Helical" evidence="1">
    <location>
        <begin position="80"/>
        <end position="104"/>
    </location>
</feature>
<organism evidence="2 3">
    <name type="scientific">Plakobranchus ocellatus</name>
    <dbReference type="NCBI Taxonomy" id="259542"/>
    <lineage>
        <taxon>Eukaryota</taxon>
        <taxon>Metazoa</taxon>
        <taxon>Spiralia</taxon>
        <taxon>Lophotrochozoa</taxon>
        <taxon>Mollusca</taxon>
        <taxon>Gastropoda</taxon>
        <taxon>Heterobranchia</taxon>
        <taxon>Euthyneura</taxon>
        <taxon>Panpulmonata</taxon>
        <taxon>Sacoglossa</taxon>
        <taxon>Placobranchoidea</taxon>
        <taxon>Plakobranchidae</taxon>
        <taxon>Plakobranchus</taxon>
    </lineage>
</organism>
<keyword evidence="1" id="KW-1133">Transmembrane helix</keyword>
<protein>
    <submittedName>
        <fullName evidence="2">Uncharacterized protein</fullName>
    </submittedName>
</protein>
<keyword evidence="3" id="KW-1185">Reference proteome</keyword>
<dbReference type="Proteomes" id="UP000735302">
    <property type="component" value="Unassembled WGS sequence"/>
</dbReference>
<gene>
    <name evidence="2" type="ORF">PoB_000965100</name>
</gene>
<comment type="caution">
    <text evidence="2">The sequence shown here is derived from an EMBL/GenBank/DDBJ whole genome shotgun (WGS) entry which is preliminary data.</text>
</comment>
<feature type="transmembrane region" description="Helical" evidence="1">
    <location>
        <begin position="124"/>
        <end position="144"/>
    </location>
</feature>
<dbReference type="AlphaFoldDB" id="A0AAV3YIS8"/>